<organism evidence="13 14">
    <name type="scientific">Pelobates cultripes</name>
    <name type="common">Western spadefoot toad</name>
    <dbReference type="NCBI Taxonomy" id="61616"/>
    <lineage>
        <taxon>Eukaryota</taxon>
        <taxon>Metazoa</taxon>
        <taxon>Chordata</taxon>
        <taxon>Craniata</taxon>
        <taxon>Vertebrata</taxon>
        <taxon>Euteleostomi</taxon>
        <taxon>Amphibia</taxon>
        <taxon>Batrachia</taxon>
        <taxon>Anura</taxon>
        <taxon>Pelobatoidea</taxon>
        <taxon>Pelobatidae</taxon>
        <taxon>Pelobates</taxon>
    </lineage>
</organism>
<evidence type="ECO:0000313" key="14">
    <source>
        <dbReference type="Proteomes" id="UP001295444"/>
    </source>
</evidence>
<gene>
    <name evidence="13" type="ORF">PECUL_23A033930</name>
</gene>
<comment type="subcellular location">
    <subcellularLocation>
        <location evidence="2">Cytoplasm</location>
    </subcellularLocation>
    <subcellularLocation>
        <location evidence="1">Nucleus</location>
    </subcellularLocation>
</comment>
<dbReference type="InterPro" id="IPR036069">
    <property type="entry name" value="DUF34/NIF3_sf"/>
</dbReference>
<reference evidence="13" key="1">
    <citation type="submission" date="2022-03" db="EMBL/GenBank/DDBJ databases">
        <authorList>
            <person name="Alioto T."/>
            <person name="Alioto T."/>
            <person name="Gomez Garrido J."/>
        </authorList>
    </citation>
    <scope>NUCLEOTIDE SEQUENCE</scope>
</reference>
<evidence type="ECO:0000256" key="4">
    <source>
        <dbReference type="ARBA" id="ARBA00019069"/>
    </source>
</evidence>
<comment type="function">
    <text evidence="9">May function as a transcriptional corepressor through its interaction with COPS2, negatively regulating the expression of genes involved in neuronal differentiation.</text>
</comment>
<keyword evidence="12" id="KW-0732">Signal</keyword>
<keyword evidence="5" id="KW-0963">Cytoplasm</keyword>
<dbReference type="FunFam" id="3.40.1390.30:FF:000004">
    <property type="entry name" value="NIF3-like protein 1"/>
    <property type="match status" value="1"/>
</dbReference>
<keyword evidence="7" id="KW-0007">Acetylation</keyword>
<evidence type="ECO:0000256" key="12">
    <source>
        <dbReference type="SAM" id="SignalP"/>
    </source>
</evidence>
<dbReference type="PANTHER" id="PTHR13799:SF13">
    <property type="entry name" value="NIF3-LIKE PROTEIN 1"/>
    <property type="match status" value="1"/>
</dbReference>
<proteinExistence type="inferred from homology"/>
<evidence type="ECO:0000313" key="13">
    <source>
        <dbReference type="EMBL" id="CAH2308063.1"/>
    </source>
</evidence>
<evidence type="ECO:0000256" key="10">
    <source>
        <dbReference type="ARBA" id="ARBA00062046"/>
    </source>
</evidence>
<dbReference type="PIRSF" id="PIRSF037490">
    <property type="entry name" value="UCP037490_NIF3_euk"/>
    <property type="match status" value="1"/>
</dbReference>
<evidence type="ECO:0000256" key="6">
    <source>
        <dbReference type="ARBA" id="ARBA00022553"/>
    </source>
</evidence>
<dbReference type="AlphaFoldDB" id="A0AAD1SR18"/>
<evidence type="ECO:0000256" key="11">
    <source>
        <dbReference type="PIRSR" id="PIRSR602678-1"/>
    </source>
</evidence>
<keyword evidence="6" id="KW-0597">Phosphoprotein</keyword>
<dbReference type="SUPFAM" id="SSF102705">
    <property type="entry name" value="NIF3 (NGG1p interacting factor 3)-like"/>
    <property type="match status" value="1"/>
</dbReference>
<evidence type="ECO:0000256" key="1">
    <source>
        <dbReference type="ARBA" id="ARBA00004123"/>
    </source>
</evidence>
<dbReference type="FunFam" id="3.40.1390.30:FF:000001">
    <property type="entry name" value="GTP cyclohydrolase 1 type 2"/>
    <property type="match status" value="1"/>
</dbReference>
<feature type="binding site" evidence="11">
    <location>
        <position position="107"/>
    </location>
    <ligand>
        <name>a divalent metal cation</name>
        <dbReference type="ChEBI" id="CHEBI:60240"/>
        <label>1</label>
    </ligand>
</feature>
<feature type="binding site" evidence="11">
    <location>
        <position position="145"/>
    </location>
    <ligand>
        <name>a divalent metal cation</name>
        <dbReference type="ChEBI" id="CHEBI:60240"/>
        <label>1</label>
    </ligand>
</feature>
<comment type="similarity">
    <text evidence="3">Belongs to the GTP cyclohydrolase I type 2/NIF3 family.</text>
</comment>
<dbReference type="GO" id="GO:0006355">
    <property type="term" value="P:regulation of DNA-templated transcription"/>
    <property type="evidence" value="ECO:0007669"/>
    <property type="project" value="UniProtKB-ARBA"/>
</dbReference>
<keyword evidence="14" id="KW-1185">Reference proteome</keyword>
<evidence type="ECO:0000256" key="2">
    <source>
        <dbReference type="ARBA" id="ARBA00004496"/>
    </source>
</evidence>
<evidence type="ECO:0000256" key="3">
    <source>
        <dbReference type="ARBA" id="ARBA00006964"/>
    </source>
</evidence>
<dbReference type="GO" id="GO:0046872">
    <property type="term" value="F:metal ion binding"/>
    <property type="evidence" value="ECO:0007669"/>
    <property type="project" value="UniProtKB-KW"/>
</dbReference>
<name>A0AAD1SR18_PELCU</name>
<dbReference type="NCBIfam" id="TIGR00486">
    <property type="entry name" value="YbgI_SA1388"/>
    <property type="match status" value="1"/>
</dbReference>
<feature type="chain" id="PRO_5042062324" description="NIF3-like protein 1" evidence="12">
    <location>
        <begin position="33"/>
        <end position="388"/>
    </location>
</feature>
<evidence type="ECO:0000256" key="8">
    <source>
        <dbReference type="ARBA" id="ARBA00023242"/>
    </source>
</evidence>
<dbReference type="PANTHER" id="PTHR13799">
    <property type="entry name" value="NGG1 INTERACTING FACTOR 3"/>
    <property type="match status" value="1"/>
</dbReference>
<evidence type="ECO:0000256" key="7">
    <source>
        <dbReference type="ARBA" id="ARBA00022990"/>
    </source>
</evidence>
<dbReference type="InterPro" id="IPR017222">
    <property type="entry name" value="DUF34/NIF3_animal"/>
</dbReference>
<accession>A0AAD1SR18</accession>
<dbReference type="GO" id="GO:0005634">
    <property type="term" value="C:nucleus"/>
    <property type="evidence" value="ECO:0007669"/>
    <property type="project" value="UniProtKB-SubCell"/>
</dbReference>
<keyword evidence="11" id="KW-0479">Metal-binding</keyword>
<protein>
    <recommendedName>
        <fullName evidence="4">NIF3-like protein 1</fullName>
    </recommendedName>
</protein>
<feature type="binding site" evidence="11">
    <location>
        <position position="354"/>
    </location>
    <ligand>
        <name>a divalent metal cation</name>
        <dbReference type="ChEBI" id="CHEBI:60240"/>
        <label>1</label>
    </ligand>
</feature>
<comment type="subunit">
    <text evidence="10">Homodimer. Interacts with COPS2. Interacts with THOC7.</text>
</comment>
<feature type="binding site" evidence="11">
    <location>
        <position position="350"/>
    </location>
    <ligand>
        <name>a divalent metal cation</name>
        <dbReference type="ChEBI" id="CHEBI:60240"/>
        <label>1</label>
    </ligand>
</feature>
<dbReference type="GO" id="GO:0005739">
    <property type="term" value="C:mitochondrion"/>
    <property type="evidence" value="ECO:0007669"/>
    <property type="project" value="TreeGrafter"/>
</dbReference>
<dbReference type="Pfam" id="PF01784">
    <property type="entry name" value="DUF34_NIF3"/>
    <property type="match status" value="1"/>
</dbReference>
<evidence type="ECO:0000256" key="9">
    <source>
        <dbReference type="ARBA" id="ARBA00059551"/>
    </source>
</evidence>
<evidence type="ECO:0000256" key="5">
    <source>
        <dbReference type="ARBA" id="ARBA00022490"/>
    </source>
</evidence>
<keyword evidence="8" id="KW-0539">Nucleus</keyword>
<dbReference type="EMBL" id="OW240918">
    <property type="protein sequence ID" value="CAH2308063.1"/>
    <property type="molecule type" value="Genomic_DNA"/>
</dbReference>
<feature type="signal peptide" evidence="12">
    <location>
        <begin position="1"/>
        <end position="32"/>
    </location>
</feature>
<dbReference type="Gene3D" id="3.40.1390.30">
    <property type="entry name" value="NIF3 (NGG1p interacting factor 3)-like"/>
    <property type="match status" value="2"/>
</dbReference>
<dbReference type="Proteomes" id="UP001295444">
    <property type="component" value="Chromosome 07"/>
</dbReference>
<dbReference type="InterPro" id="IPR002678">
    <property type="entry name" value="DUF34/NIF3"/>
</dbReference>
<sequence>MQTFSLWLSITLYPHWMLLSWTFKSLLQPVSLSRWLAQRGVMDLSAVVSHLNAFAPPALAESWDNVGLLVEPTPPHMVQKLLLTNDLTEDVLEEAVGMGAEMVLSYHPPIFKALKRLTCGNWKERLMVKALEKRIAIYSPHTAYDALSKGVNDWLGRATGPCVSLPLRASLSLSHPGGNAHVLEFSCGLSESVLSRVKSLQGVCLRTFQVSEEGEKRTRVRLSCSQKALQQTLSILTEDPCVYRSVELLTLQKPPLLDTGMGRLCTLTEPVSLATALERIKTHVGLNHLRLGIGRGKTLESSVSTVAVCAGSGSSVLSGVPADLYLTGEMSHHDVLDAVAEGRSVVLCEHSNSERGYLKELRVQLEERLKGKVQVVVSQTDRDPLQVV</sequence>